<dbReference type="GO" id="GO:0006402">
    <property type="term" value="P:mRNA catabolic process"/>
    <property type="evidence" value="ECO:0007669"/>
    <property type="project" value="TreeGrafter"/>
</dbReference>
<keyword evidence="1" id="KW-0378">Hydrolase</keyword>
<gene>
    <name evidence="1" type="primary">mazF_10</name>
    <name evidence="1" type="ORF">SDC9_152768</name>
</gene>
<dbReference type="SUPFAM" id="SSF50118">
    <property type="entry name" value="Cell growth inhibitor/plasmid maintenance toxic component"/>
    <property type="match status" value="1"/>
</dbReference>
<proteinExistence type="predicted"/>
<dbReference type="InterPro" id="IPR003477">
    <property type="entry name" value="PemK-like"/>
</dbReference>
<dbReference type="Pfam" id="PF02452">
    <property type="entry name" value="PemK_toxin"/>
    <property type="match status" value="1"/>
</dbReference>
<dbReference type="AlphaFoldDB" id="A0A645EUI4"/>
<dbReference type="GO" id="GO:0016787">
    <property type="term" value="F:hydrolase activity"/>
    <property type="evidence" value="ECO:0007669"/>
    <property type="project" value="UniProtKB-KW"/>
</dbReference>
<reference evidence="1" key="1">
    <citation type="submission" date="2019-08" db="EMBL/GenBank/DDBJ databases">
        <authorList>
            <person name="Kucharzyk K."/>
            <person name="Murdoch R.W."/>
            <person name="Higgins S."/>
            <person name="Loffler F."/>
        </authorList>
    </citation>
    <scope>NUCLEOTIDE SEQUENCE</scope>
</reference>
<dbReference type="GO" id="GO:0016075">
    <property type="term" value="P:rRNA catabolic process"/>
    <property type="evidence" value="ECO:0007669"/>
    <property type="project" value="TreeGrafter"/>
</dbReference>
<dbReference type="PANTHER" id="PTHR33988">
    <property type="entry name" value="ENDORIBONUCLEASE MAZF-RELATED"/>
    <property type="match status" value="1"/>
</dbReference>
<dbReference type="GO" id="GO:0004521">
    <property type="term" value="F:RNA endonuclease activity"/>
    <property type="evidence" value="ECO:0007669"/>
    <property type="project" value="TreeGrafter"/>
</dbReference>
<dbReference type="EC" id="3.1.-.-" evidence="1"/>
<protein>
    <submittedName>
        <fullName evidence="1">Endoribonuclease MazF</fullName>
        <ecNumber evidence="1">3.1.-.-</ecNumber>
    </submittedName>
</protein>
<name>A0A645EUI4_9ZZZZ</name>
<organism evidence="1">
    <name type="scientific">bioreactor metagenome</name>
    <dbReference type="NCBI Taxonomy" id="1076179"/>
    <lineage>
        <taxon>unclassified sequences</taxon>
        <taxon>metagenomes</taxon>
        <taxon>ecological metagenomes</taxon>
    </lineage>
</organism>
<dbReference type="EMBL" id="VSSQ01051419">
    <property type="protein sequence ID" value="MPN05517.1"/>
    <property type="molecule type" value="Genomic_DNA"/>
</dbReference>
<accession>A0A645EUI4</accession>
<sequence>MKRAKKAKNKSVYQQYDIWWANLPELPDSHVMYGMRPVLIASNNVVNTHNEVMTVVPLTTRIEKRQMPTHVLIYGVAGLRQASRALCEQPMSLDKSELVEKIGSVTDWYQRISIQHALAVQLGLGA</sequence>
<dbReference type="Gene3D" id="2.30.30.110">
    <property type="match status" value="1"/>
</dbReference>
<comment type="caution">
    <text evidence="1">The sequence shown here is derived from an EMBL/GenBank/DDBJ whole genome shotgun (WGS) entry which is preliminary data.</text>
</comment>
<dbReference type="GO" id="GO:0003677">
    <property type="term" value="F:DNA binding"/>
    <property type="evidence" value="ECO:0007669"/>
    <property type="project" value="InterPro"/>
</dbReference>
<dbReference type="InterPro" id="IPR011067">
    <property type="entry name" value="Plasmid_toxin/cell-grow_inhib"/>
</dbReference>
<evidence type="ECO:0000313" key="1">
    <source>
        <dbReference type="EMBL" id="MPN05517.1"/>
    </source>
</evidence>